<dbReference type="EMBL" id="RCUY01000017">
    <property type="protein sequence ID" value="RLP78821.1"/>
    <property type="molecule type" value="Genomic_DNA"/>
</dbReference>
<dbReference type="Proteomes" id="UP000269438">
    <property type="component" value="Unassembled WGS sequence"/>
</dbReference>
<feature type="compositionally biased region" description="Low complexity" evidence="1">
    <location>
        <begin position="82"/>
        <end position="99"/>
    </location>
</feature>
<evidence type="ECO:0008006" key="4">
    <source>
        <dbReference type="Google" id="ProtNLM"/>
    </source>
</evidence>
<comment type="caution">
    <text evidence="2">The sequence shown here is derived from an EMBL/GenBank/DDBJ whole genome shotgun (WGS) entry which is preliminary data.</text>
</comment>
<evidence type="ECO:0000313" key="2">
    <source>
        <dbReference type="EMBL" id="RLP78821.1"/>
    </source>
</evidence>
<feature type="region of interest" description="Disordered" evidence="1">
    <location>
        <begin position="76"/>
        <end position="132"/>
    </location>
</feature>
<evidence type="ECO:0000256" key="1">
    <source>
        <dbReference type="SAM" id="MobiDB-lite"/>
    </source>
</evidence>
<organism evidence="2 3">
    <name type="scientific">Mycetocola lacteus</name>
    <dbReference type="NCBI Taxonomy" id="76637"/>
    <lineage>
        <taxon>Bacteria</taxon>
        <taxon>Bacillati</taxon>
        <taxon>Actinomycetota</taxon>
        <taxon>Actinomycetes</taxon>
        <taxon>Micrococcales</taxon>
        <taxon>Microbacteriaceae</taxon>
        <taxon>Mycetocola</taxon>
    </lineage>
</organism>
<accession>A0A3L7AGN7</accession>
<name>A0A3L7AGN7_9MICO</name>
<reference evidence="2 3" key="1">
    <citation type="submission" date="2018-10" db="EMBL/GenBank/DDBJ databases">
        <authorList>
            <person name="Li J."/>
        </authorList>
    </citation>
    <scope>NUCLEOTIDE SEQUENCE [LARGE SCALE GENOMIC DNA]</scope>
    <source>
        <strain evidence="2 3">JCM 11654</strain>
    </source>
</reference>
<feature type="compositionally biased region" description="Low complexity" evidence="1">
    <location>
        <begin position="107"/>
        <end position="123"/>
    </location>
</feature>
<protein>
    <recommendedName>
        <fullName evidence="4">YtxH domain-containing protein</fullName>
    </recommendedName>
</protein>
<dbReference type="RefSeq" id="WP_121689700.1">
    <property type="nucleotide sequence ID" value="NZ_RCUY01000017.1"/>
</dbReference>
<dbReference type="AlphaFoldDB" id="A0A3L7AGN7"/>
<sequence>MRGKILFVTGLAAGYVLGTRAGRARYEQIKSGWLSVWNAAPVQNQVEKVETFTKARLSEIPGLLLTGVKKVASAIAPDESAPETSAKKPAAATSTPAKPAAKKPATKKAASTKSSAKGGAAKSSTKKSAENE</sequence>
<evidence type="ECO:0000313" key="3">
    <source>
        <dbReference type="Proteomes" id="UP000269438"/>
    </source>
</evidence>
<proteinExistence type="predicted"/>
<keyword evidence="3" id="KW-1185">Reference proteome</keyword>
<dbReference type="OrthoDB" id="5125216at2"/>
<gene>
    <name evidence="2" type="ORF">D9V34_17235</name>
</gene>